<evidence type="ECO:0000313" key="3">
    <source>
        <dbReference type="RefSeq" id="XP_046598052.1"/>
    </source>
</evidence>
<evidence type="ECO:0000313" key="2">
    <source>
        <dbReference type="Proteomes" id="UP000829291"/>
    </source>
</evidence>
<protein>
    <submittedName>
        <fullName evidence="3">Uncharacterized protein LOC107225089</fullName>
    </submittedName>
</protein>
<accession>A0ABM3GCQ6</accession>
<feature type="transmembrane region" description="Helical" evidence="1">
    <location>
        <begin position="99"/>
        <end position="121"/>
    </location>
</feature>
<evidence type="ECO:0000256" key="1">
    <source>
        <dbReference type="SAM" id="Phobius"/>
    </source>
</evidence>
<reference evidence="3" key="1">
    <citation type="submission" date="2025-08" db="UniProtKB">
        <authorList>
            <consortium name="RefSeq"/>
        </authorList>
    </citation>
    <scope>IDENTIFICATION</scope>
    <source>
        <tissue evidence="3">Thorax and Abdomen</tissue>
    </source>
</reference>
<gene>
    <name evidence="3" type="primary">LOC107225089</name>
</gene>
<keyword evidence="1" id="KW-1133">Transmembrane helix</keyword>
<sequence>MNDAPFFMVSSRYSPAGPWSTAFYGSGSSSKGFYTASYGPTGVTLVPRPVQTSKPIRRHRLSSILPMLPKQDSEYQATLVPWWQRVWSSYYPPPHQPPVFSAGFISWILSMIAAIGVLGFVTSPQTMQNIFSELLLAARDLPFIVRHGFTWSTNRVREAMSCDRGTAVEDSEISSVCDDCRSDLSADVTRGASSRRDVRPVSYGTNWTPRPTYSGYKESQRKYQEKTIRTSAVTVAGGTIRHDDEKLSPRQLRHRRGCHTVVPSNSSDKSSGC</sequence>
<proteinExistence type="predicted"/>
<keyword evidence="1" id="KW-0812">Transmembrane</keyword>
<dbReference type="RefSeq" id="XP_046598052.1">
    <property type="nucleotide sequence ID" value="XM_046742096.1"/>
</dbReference>
<dbReference type="Proteomes" id="UP000829291">
    <property type="component" value="Chromosome 5"/>
</dbReference>
<keyword evidence="2" id="KW-1185">Reference proteome</keyword>
<keyword evidence="1" id="KW-0472">Membrane</keyword>
<dbReference type="GeneID" id="107225089"/>
<organism evidence="2 3">
    <name type="scientific">Neodiprion lecontei</name>
    <name type="common">Redheaded pine sawfly</name>
    <dbReference type="NCBI Taxonomy" id="441921"/>
    <lineage>
        <taxon>Eukaryota</taxon>
        <taxon>Metazoa</taxon>
        <taxon>Ecdysozoa</taxon>
        <taxon>Arthropoda</taxon>
        <taxon>Hexapoda</taxon>
        <taxon>Insecta</taxon>
        <taxon>Pterygota</taxon>
        <taxon>Neoptera</taxon>
        <taxon>Endopterygota</taxon>
        <taxon>Hymenoptera</taxon>
        <taxon>Tenthredinoidea</taxon>
        <taxon>Diprionidae</taxon>
        <taxon>Diprioninae</taxon>
        <taxon>Neodiprion</taxon>
    </lineage>
</organism>
<name>A0ABM3GCQ6_NEOLC</name>